<organism evidence="3 4">
    <name type="scientific">Spirosoma pollinicola</name>
    <dbReference type="NCBI Taxonomy" id="2057025"/>
    <lineage>
        <taxon>Bacteria</taxon>
        <taxon>Pseudomonadati</taxon>
        <taxon>Bacteroidota</taxon>
        <taxon>Cytophagia</taxon>
        <taxon>Cytophagales</taxon>
        <taxon>Cytophagaceae</taxon>
        <taxon>Spirosoma</taxon>
    </lineage>
</organism>
<dbReference type="OrthoDB" id="9798830at2"/>
<dbReference type="Gene3D" id="1.20.120.450">
    <property type="entry name" value="dinb family like domain"/>
    <property type="match status" value="1"/>
</dbReference>
<dbReference type="AlphaFoldDB" id="A0A2K8YWX1"/>
<dbReference type="Proteomes" id="UP000232883">
    <property type="component" value="Chromosome"/>
</dbReference>
<name>A0A2K8YWX1_9BACT</name>
<dbReference type="InterPro" id="IPR034660">
    <property type="entry name" value="DinB/YfiT-like"/>
</dbReference>
<proteinExistence type="predicted"/>
<reference evidence="3 4" key="1">
    <citation type="submission" date="2017-11" db="EMBL/GenBank/DDBJ databases">
        <title>Taxonomic description and genome sequences of Spirosoma HA7 sp. nov., isolated from pollen microhabitat of Corylus avellana.</title>
        <authorList>
            <person name="Ambika Manirajan B."/>
            <person name="Suarez C."/>
            <person name="Ratering S."/>
            <person name="Geissler-Plaum R."/>
            <person name="Cardinale M."/>
            <person name="Sylvia S."/>
        </authorList>
    </citation>
    <scope>NUCLEOTIDE SEQUENCE [LARGE SCALE GENOMIC DNA]</scope>
    <source>
        <strain evidence="3 4">HA7</strain>
    </source>
</reference>
<evidence type="ECO:0000313" key="3">
    <source>
        <dbReference type="EMBL" id="AUD02126.1"/>
    </source>
</evidence>
<feature type="signal peptide" evidence="1">
    <location>
        <begin position="1"/>
        <end position="20"/>
    </location>
</feature>
<dbReference type="RefSeq" id="WP_100987845.1">
    <property type="nucleotide sequence ID" value="NZ_CP025096.1"/>
</dbReference>
<gene>
    <name evidence="3" type="ORF">CWM47_10020</name>
</gene>
<dbReference type="SUPFAM" id="SSF109854">
    <property type="entry name" value="DinB/YfiT-like putative metalloenzymes"/>
    <property type="match status" value="1"/>
</dbReference>
<protein>
    <submittedName>
        <fullName evidence="3">DinB family protein</fullName>
    </submittedName>
</protein>
<evidence type="ECO:0000256" key="1">
    <source>
        <dbReference type="SAM" id="SignalP"/>
    </source>
</evidence>
<feature type="domain" description="DinB-like" evidence="2">
    <location>
        <begin position="49"/>
        <end position="144"/>
    </location>
</feature>
<dbReference type="PROSITE" id="PS51257">
    <property type="entry name" value="PROKAR_LIPOPROTEIN"/>
    <property type="match status" value="1"/>
</dbReference>
<dbReference type="InterPro" id="IPR024775">
    <property type="entry name" value="DinB-like"/>
</dbReference>
<keyword evidence="1" id="KW-0732">Signal</keyword>
<dbReference type="EMBL" id="CP025096">
    <property type="protein sequence ID" value="AUD02126.1"/>
    <property type="molecule type" value="Genomic_DNA"/>
</dbReference>
<accession>A0A2K8YWX1</accession>
<evidence type="ECO:0000313" key="4">
    <source>
        <dbReference type="Proteomes" id="UP000232883"/>
    </source>
</evidence>
<dbReference type="Pfam" id="PF12867">
    <property type="entry name" value="DinB_2"/>
    <property type="match status" value="1"/>
</dbReference>
<evidence type="ECO:0000259" key="2">
    <source>
        <dbReference type="Pfam" id="PF12867"/>
    </source>
</evidence>
<keyword evidence="4" id="KW-1185">Reference proteome</keyword>
<dbReference type="KEGG" id="spir:CWM47_10020"/>
<feature type="chain" id="PRO_5014856066" evidence="1">
    <location>
        <begin position="21"/>
        <end position="174"/>
    </location>
</feature>
<sequence>MKRILTVVSLGLLMAACSNKKTNNEPTIKSLLIQQLKNAHTNQQWFAPTKKAIEGLTLEQSNWKDSSGNHSIGELVSHLIFWHELHLKAFKGETVTDITDEEKNKETFKLNKGKDWQNAVSRLDRIQTEWERLTEHATDEQLAKWNVEIANMSAHTAYHTGQIIYIRKMKGWWK</sequence>